<dbReference type="PANTHER" id="PTHR46847">
    <property type="entry name" value="D-ALLOSE-BINDING PERIPLASMIC PROTEIN-RELATED"/>
    <property type="match status" value="1"/>
</dbReference>
<comment type="caution">
    <text evidence="6">The sequence shown here is derived from an EMBL/GenBank/DDBJ whole genome shotgun (WGS) entry which is preliminary data.</text>
</comment>
<feature type="signal peptide" evidence="4">
    <location>
        <begin position="1"/>
        <end position="20"/>
    </location>
</feature>
<evidence type="ECO:0000256" key="3">
    <source>
        <dbReference type="ARBA" id="ARBA00022729"/>
    </source>
</evidence>
<dbReference type="Proteomes" id="UP001139150">
    <property type="component" value="Unassembled WGS sequence"/>
</dbReference>
<dbReference type="CDD" id="cd06321">
    <property type="entry name" value="PBP1_ABC_sugar_binding-like"/>
    <property type="match status" value="1"/>
</dbReference>
<evidence type="ECO:0000256" key="4">
    <source>
        <dbReference type="SAM" id="SignalP"/>
    </source>
</evidence>
<comment type="similarity">
    <text evidence="2">Belongs to the bacterial solute-binding protein 2 family.</text>
</comment>
<dbReference type="EMBL" id="JAKRYL010000005">
    <property type="protein sequence ID" value="MCL7746841.1"/>
    <property type="molecule type" value="Genomic_DNA"/>
</dbReference>
<dbReference type="GO" id="GO:0030246">
    <property type="term" value="F:carbohydrate binding"/>
    <property type="evidence" value="ECO:0007669"/>
    <property type="project" value="UniProtKB-ARBA"/>
</dbReference>
<dbReference type="Pfam" id="PF13407">
    <property type="entry name" value="Peripla_BP_4"/>
    <property type="match status" value="1"/>
</dbReference>
<comment type="subcellular location">
    <subcellularLocation>
        <location evidence="1">Cell envelope</location>
    </subcellularLocation>
</comment>
<dbReference type="RefSeq" id="WP_250095749.1">
    <property type="nucleotide sequence ID" value="NZ_JAKRYL010000005.1"/>
</dbReference>
<dbReference type="InterPro" id="IPR025997">
    <property type="entry name" value="SBP_2_dom"/>
</dbReference>
<protein>
    <submittedName>
        <fullName evidence="6">ABC transporter substrate-binding protein</fullName>
    </submittedName>
</protein>
<dbReference type="GO" id="GO:0030313">
    <property type="term" value="C:cell envelope"/>
    <property type="evidence" value="ECO:0007669"/>
    <property type="project" value="UniProtKB-SubCell"/>
</dbReference>
<feature type="domain" description="Periplasmic binding protein" evidence="5">
    <location>
        <begin position="54"/>
        <end position="294"/>
    </location>
</feature>
<dbReference type="PANTHER" id="PTHR46847:SF1">
    <property type="entry name" value="D-ALLOSE-BINDING PERIPLASMIC PROTEIN-RELATED"/>
    <property type="match status" value="1"/>
</dbReference>
<dbReference type="InterPro" id="IPR028082">
    <property type="entry name" value="Peripla_BP_I"/>
</dbReference>
<keyword evidence="3 4" id="KW-0732">Signal</keyword>
<evidence type="ECO:0000259" key="5">
    <source>
        <dbReference type="Pfam" id="PF13407"/>
    </source>
</evidence>
<feature type="chain" id="PRO_5040876887" evidence="4">
    <location>
        <begin position="21"/>
        <end position="328"/>
    </location>
</feature>
<dbReference type="PROSITE" id="PS51257">
    <property type="entry name" value="PROKAR_LIPOPROTEIN"/>
    <property type="match status" value="1"/>
</dbReference>
<dbReference type="Gene3D" id="3.40.50.2300">
    <property type="match status" value="2"/>
</dbReference>
<evidence type="ECO:0000256" key="2">
    <source>
        <dbReference type="ARBA" id="ARBA00007639"/>
    </source>
</evidence>
<accession>A0A9X1ZYR4</accession>
<proteinExistence type="inferred from homology"/>
<sequence length="328" mass="34605">MNKKLKGMLMFVLISFMLVAVGCANQSSETSTETNSDGEASTSGNGNGNEQLVIGMAFQDMNNPYFITMHEAFEEAVESIGARGIVTDARHDVSKQTNDIDDMIQQGIDILLINPADSDGIETAVLAAKEAGVIVVAVDAQASGPIDSFVGSRNYDAGFLAGEKMAEDLGGNGKVAILDGIPVVPILERVEGFKDAIAKHPGIEIVDTQNGRQDRSVAMDVTENMLQSQPDLDAIFSVNDGGALGSLGAIEASGRDVALYSVDGHPEVIDAILAGGPFKATTAQFPRDQVRIGLGMGLAKYWGAEVVPTEVPIDVELQTIENAEGFSW</sequence>
<evidence type="ECO:0000313" key="7">
    <source>
        <dbReference type="Proteomes" id="UP001139150"/>
    </source>
</evidence>
<dbReference type="AlphaFoldDB" id="A0A9X1ZYR4"/>
<name>A0A9X1ZYR4_9BACI</name>
<evidence type="ECO:0000256" key="1">
    <source>
        <dbReference type="ARBA" id="ARBA00004196"/>
    </source>
</evidence>
<gene>
    <name evidence="6" type="ORF">MF646_06865</name>
</gene>
<organism evidence="6 7">
    <name type="scientific">Halalkalibacter alkaliphilus</name>
    <dbReference type="NCBI Taxonomy" id="2917993"/>
    <lineage>
        <taxon>Bacteria</taxon>
        <taxon>Bacillati</taxon>
        <taxon>Bacillota</taxon>
        <taxon>Bacilli</taxon>
        <taxon>Bacillales</taxon>
        <taxon>Bacillaceae</taxon>
        <taxon>Halalkalibacter</taxon>
    </lineage>
</organism>
<keyword evidence="7" id="KW-1185">Reference proteome</keyword>
<evidence type="ECO:0000313" key="6">
    <source>
        <dbReference type="EMBL" id="MCL7746841.1"/>
    </source>
</evidence>
<dbReference type="SUPFAM" id="SSF53822">
    <property type="entry name" value="Periplasmic binding protein-like I"/>
    <property type="match status" value="1"/>
</dbReference>
<reference evidence="6" key="1">
    <citation type="submission" date="2022-02" db="EMBL/GenBank/DDBJ databases">
        <title>Halalkalibacter sp. nov. isolated from Lonar Lake, India.</title>
        <authorList>
            <person name="Joshi A."/>
            <person name="Thite S."/>
            <person name="Lodha T."/>
        </authorList>
    </citation>
    <scope>NUCLEOTIDE SEQUENCE</scope>
    <source>
        <strain evidence="6">MEB205</strain>
    </source>
</reference>